<evidence type="ECO:0000256" key="5">
    <source>
        <dbReference type="HAMAP-Rule" id="MF_00900"/>
    </source>
</evidence>
<evidence type="ECO:0000313" key="11">
    <source>
        <dbReference type="Proteomes" id="UP000253816"/>
    </source>
</evidence>
<dbReference type="GO" id="GO:0005737">
    <property type="term" value="C:cytoplasm"/>
    <property type="evidence" value="ECO:0007669"/>
    <property type="project" value="UniProtKB-SubCell"/>
</dbReference>
<feature type="binding site" evidence="6">
    <location>
        <begin position="342"/>
        <end position="344"/>
    </location>
    <ligand>
        <name>GTP</name>
        <dbReference type="ChEBI" id="CHEBI:37565"/>
    </ligand>
</feature>
<dbReference type="Gene3D" id="6.10.250.2860">
    <property type="match status" value="1"/>
</dbReference>
<feature type="domain" description="Hflx-type G" evidence="9">
    <location>
        <begin position="199"/>
        <end position="364"/>
    </location>
</feature>
<dbReference type="PIRSF" id="PIRSF006809">
    <property type="entry name" value="GTP-binding_hflX_prd"/>
    <property type="match status" value="1"/>
</dbReference>
<dbReference type="AlphaFoldDB" id="A0A369KA92"/>
<dbReference type="InterPro" id="IPR027417">
    <property type="entry name" value="P-loop_NTPase"/>
</dbReference>
<dbReference type="InterPro" id="IPR016496">
    <property type="entry name" value="GTPase_HflX"/>
</dbReference>
<evidence type="ECO:0000256" key="4">
    <source>
        <dbReference type="ARBA" id="ARBA00023134"/>
    </source>
</evidence>
<comment type="subcellular location">
    <subcellularLocation>
        <location evidence="5">Cytoplasm</location>
    </subcellularLocation>
    <text evidence="5">May associate with membranes.</text>
</comment>
<dbReference type="InterPro" id="IPR030394">
    <property type="entry name" value="G_HFLX_dom"/>
</dbReference>
<feature type="binding site" evidence="6">
    <location>
        <begin position="252"/>
        <end position="255"/>
    </location>
    <ligand>
        <name>GTP</name>
        <dbReference type="ChEBI" id="CHEBI:37565"/>
    </ligand>
</feature>
<dbReference type="InterPro" id="IPR032305">
    <property type="entry name" value="GTP-bd_M"/>
</dbReference>
<dbReference type="PANTHER" id="PTHR10229:SF0">
    <property type="entry name" value="GTP-BINDING PROTEIN 6-RELATED"/>
    <property type="match status" value="1"/>
</dbReference>
<evidence type="ECO:0000259" key="9">
    <source>
        <dbReference type="PROSITE" id="PS51705"/>
    </source>
</evidence>
<evidence type="ECO:0000256" key="7">
    <source>
        <dbReference type="PIRSR" id="PIRSR006809-2"/>
    </source>
</evidence>
<evidence type="ECO:0000256" key="1">
    <source>
        <dbReference type="ARBA" id="ARBA00022723"/>
    </source>
</evidence>
<dbReference type="Pfam" id="PF13167">
    <property type="entry name" value="GTP-bdg_N"/>
    <property type="match status" value="1"/>
</dbReference>
<keyword evidence="8" id="KW-0175">Coiled coil</keyword>
<dbReference type="InterPro" id="IPR042108">
    <property type="entry name" value="GTPase_HflX_N_sf"/>
</dbReference>
<keyword evidence="11" id="KW-1185">Reference proteome</keyword>
<dbReference type="Proteomes" id="UP000253816">
    <property type="component" value="Unassembled WGS sequence"/>
</dbReference>
<feature type="binding site" evidence="6">
    <location>
        <begin position="205"/>
        <end position="212"/>
    </location>
    <ligand>
        <name>GTP</name>
        <dbReference type="ChEBI" id="CHEBI:37565"/>
    </ligand>
</feature>
<keyword evidence="5" id="KW-0963">Cytoplasm</keyword>
<dbReference type="InterPro" id="IPR006073">
    <property type="entry name" value="GTP-bd"/>
</dbReference>
<dbReference type="NCBIfam" id="TIGR03156">
    <property type="entry name" value="GTP_HflX"/>
    <property type="match status" value="1"/>
</dbReference>
<comment type="function">
    <text evidence="5">GTPase that associates with the 50S ribosomal subunit and may have a role during protein synthesis or ribosome biogenesis.</text>
</comment>
<feature type="binding site" evidence="6">
    <location>
        <begin position="319"/>
        <end position="322"/>
    </location>
    <ligand>
        <name>GTP</name>
        <dbReference type="ChEBI" id="CHEBI:37565"/>
    </ligand>
</feature>
<dbReference type="PRINTS" id="PR00326">
    <property type="entry name" value="GTP1OBG"/>
</dbReference>
<dbReference type="Pfam" id="PF01926">
    <property type="entry name" value="MMR_HSR1"/>
    <property type="match status" value="1"/>
</dbReference>
<feature type="coiled-coil region" evidence="8">
    <location>
        <begin position="165"/>
        <end position="192"/>
    </location>
</feature>
<feature type="binding site" evidence="7">
    <location>
        <position position="232"/>
    </location>
    <ligand>
        <name>Mg(2+)</name>
        <dbReference type="ChEBI" id="CHEBI:18420"/>
    </ligand>
</feature>
<name>A0A369KA92_9BACT</name>
<dbReference type="OrthoDB" id="9812272at2"/>
<keyword evidence="4 5" id="KW-0342">GTP-binding</keyword>
<dbReference type="PROSITE" id="PS51705">
    <property type="entry name" value="G_HFLX"/>
    <property type="match status" value="1"/>
</dbReference>
<feature type="binding site" evidence="6">
    <location>
        <begin position="230"/>
        <end position="234"/>
    </location>
    <ligand>
        <name>GTP</name>
        <dbReference type="ChEBI" id="CHEBI:37565"/>
    </ligand>
</feature>
<protein>
    <recommendedName>
        <fullName evidence="5">GTPase HflX</fullName>
    </recommendedName>
    <alternativeName>
        <fullName evidence="5">GTP-binding protein HflX</fullName>
    </alternativeName>
</protein>
<dbReference type="RefSeq" id="WP_114544340.1">
    <property type="nucleotide sequence ID" value="NZ_QQBG01000013.1"/>
</dbReference>
<dbReference type="GO" id="GO:0043022">
    <property type="term" value="F:ribosome binding"/>
    <property type="evidence" value="ECO:0007669"/>
    <property type="project" value="TreeGrafter"/>
</dbReference>
<feature type="binding site" evidence="7">
    <location>
        <position position="212"/>
    </location>
    <ligand>
        <name>Mg(2+)</name>
        <dbReference type="ChEBI" id="CHEBI:18420"/>
    </ligand>
</feature>
<keyword evidence="1 7" id="KW-0479">Metal-binding</keyword>
<proteinExistence type="inferred from homology"/>
<evidence type="ECO:0000256" key="8">
    <source>
        <dbReference type="SAM" id="Coils"/>
    </source>
</evidence>
<organism evidence="10 11">
    <name type="scientific">Candidatus Similichlamydia laticola</name>
    <dbReference type="NCBI Taxonomy" id="2170265"/>
    <lineage>
        <taxon>Bacteria</taxon>
        <taxon>Pseudomonadati</taxon>
        <taxon>Chlamydiota</taxon>
        <taxon>Chlamydiia</taxon>
        <taxon>Parachlamydiales</taxon>
        <taxon>Candidatus Parilichlamydiaceae</taxon>
        <taxon>Candidatus Similichlamydia</taxon>
    </lineage>
</organism>
<sequence>MEERKRALTVGLFDPRGGTRLDAEDCLAELGELLRSCDIEVVDKTICPLRERSASTLIGSGRLRDLVVATGEWSVDLVVFDEELTPAQQRNLEKAIGKPVLDRTEVILEVFASKARTHEAKVQVQLAQIRYSMPRLKRLWCHLSRQKGGGVNQKGEGETQIELDRRLLRKSAQRLTEQLEAIQMDRKVLQKQRERSGIFHFALIGYTNAGKSTLMNRLTGSSVYVEDKLFATLDTTTRRLLLSSKQEVLVTDTVGFIRKLPHTLVAAFRSTLEGSLEADCLIHVIDGSHPSFRQHMAATHDVLSSLSKNEKRPVLVVFNKRDIFEDQVAKYQEEFPDALFCSVKQDQGIDLLLHKMEVYASRAHQVIWLSIPPNRYDLVAKLHSLGAIRKQTVDQEGIHHLYVSLSEEQEALYKDFLLS</sequence>
<accession>A0A369KA92</accession>
<reference evidence="10 11" key="1">
    <citation type="submission" date="2018-07" db="EMBL/GenBank/DDBJ databases">
        <title>Comparative genomics of the Candidatus Parilichlamydiaceae reveals evidence of convergent evolution and genome reduction in the phylum Chlamydiae.</title>
        <authorList>
            <person name="Taylor-Brown A."/>
            <person name="Polkinghorne A."/>
        </authorList>
    </citation>
    <scope>NUCLEOTIDE SEQUENCE [LARGE SCALE GENOMIC DNA]</scope>
    <source>
        <strain evidence="10 11">Hat2</strain>
    </source>
</reference>
<dbReference type="Gene3D" id="3.40.50.11060">
    <property type="entry name" value="GTPase HflX, N-terminal domain"/>
    <property type="match status" value="1"/>
</dbReference>
<comment type="similarity">
    <text evidence="5">Belongs to the TRAFAC class OBG-HflX-like GTPase superfamily. HflX GTPase family.</text>
</comment>
<dbReference type="Gene3D" id="3.40.50.300">
    <property type="entry name" value="P-loop containing nucleotide triphosphate hydrolases"/>
    <property type="match status" value="1"/>
</dbReference>
<dbReference type="CDD" id="cd01878">
    <property type="entry name" value="HflX"/>
    <property type="match status" value="1"/>
</dbReference>
<dbReference type="GO" id="GO:0003924">
    <property type="term" value="F:GTPase activity"/>
    <property type="evidence" value="ECO:0007669"/>
    <property type="project" value="UniProtKB-UniRule"/>
</dbReference>
<dbReference type="GO" id="GO:0046872">
    <property type="term" value="F:metal ion binding"/>
    <property type="evidence" value="ECO:0007669"/>
    <property type="project" value="UniProtKB-KW"/>
</dbReference>
<dbReference type="EMBL" id="QQBG01000013">
    <property type="protein sequence ID" value="RDB31521.1"/>
    <property type="molecule type" value="Genomic_DNA"/>
</dbReference>
<comment type="cofactor">
    <cofactor evidence="7">
        <name>Mg(2+)</name>
        <dbReference type="ChEBI" id="CHEBI:18420"/>
    </cofactor>
</comment>
<dbReference type="GO" id="GO:0005525">
    <property type="term" value="F:GTP binding"/>
    <property type="evidence" value="ECO:0007669"/>
    <property type="project" value="UniProtKB-UniRule"/>
</dbReference>
<keyword evidence="3 7" id="KW-0460">Magnesium</keyword>
<comment type="subunit">
    <text evidence="5">Monomer. Associates with the 50S ribosomal subunit.</text>
</comment>
<gene>
    <name evidence="5" type="primary">hflX</name>
    <name evidence="10" type="ORF">HAT2_00395</name>
</gene>
<evidence type="ECO:0000313" key="10">
    <source>
        <dbReference type="EMBL" id="RDB31521.1"/>
    </source>
</evidence>
<comment type="caution">
    <text evidence="10">The sequence shown here is derived from an EMBL/GenBank/DDBJ whole genome shotgun (WGS) entry which is preliminary data.</text>
</comment>
<evidence type="ECO:0000256" key="3">
    <source>
        <dbReference type="ARBA" id="ARBA00022842"/>
    </source>
</evidence>
<evidence type="ECO:0000256" key="2">
    <source>
        <dbReference type="ARBA" id="ARBA00022741"/>
    </source>
</evidence>
<dbReference type="InterPro" id="IPR025121">
    <property type="entry name" value="GTPase_HflX_N"/>
</dbReference>
<dbReference type="SUPFAM" id="SSF52540">
    <property type="entry name" value="P-loop containing nucleoside triphosphate hydrolases"/>
    <property type="match status" value="1"/>
</dbReference>
<keyword evidence="2 5" id="KW-0547">Nucleotide-binding</keyword>
<evidence type="ECO:0000256" key="6">
    <source>
        <dbReference type="PIRSR" id="PIRSR006809-1"/>
    </source>
</evidence>
<dbReference type="PANTHER" id="PTHR10229">
    <property type="entry name" value="GTP-BINDING PROTEIN HFLX"/>
    <property type="match status" value="1"/>
</dbReference>
<dbReference type="Pfam" id="PF16360">
    <property type="entry name" value="GTP-bdg_M"/>
    <property type="match status" value="1"/>
</dbReference>
<dbReference type="HAMAP" id="MF_00900">
    <property type="entry name" value="GTPase_HflX"/>
    <property type="match status" value="1"/>
</dbReference>